<evidence type="ECO:0000256" key="2">
    <source>
        <dbReference type="ARBA" id="ARBA00022475"/>
    </source>
</evidence>
<dbReference type="EMBL" id="FNVG01000008">
    <property type="protein sequence ID" value="SEG18175.1"/>
    <property type="molecule type" value="Genomic_DNA"/>
</dbReference>
<feature type="domain" description="Glycosyltransferase RgtA/B/C/D-like" evidence="9">
    <location>
        <begin position="69"/>
        <end position="229"/>
    </location>
</feature>
<feature type="transmembrane region" description="Helical" evidence="8">
    <location>
        <begin position="211"/>
        <end position="232"/>
    </location>
</feature>
<dbReference type="PANTHER" id="PTHR33908">
    <property type="entry name" value="MANNOSYLTRANSFERASE YKCB-RELATED"/>
    <property type="match status" value="1"/>
</dbReference>
<sequence length="498" mass="56391">MLSVFLSFDRASVSSSDIERSHRFAFLWCFIYAVAWSLVSYHLDPTVPYDAVEALNWASNGEWGSPNNPWFVGFFARILLLSESTQFASAFWYVGHFSVIALGMLGCYRLAYKLTESTSLAWLGLLTLNLSGVINFEAIPYNDNYLLFGSWPWILLFFVKAVYEDSKWWVPFGILAGCSAMAKYTTFAPVGMVFILSLTVPSVRRFWKQPYFYVGIFAFLCLVTPNFFWMFANNFSSIKWVSGQVSAQLSPGSWLALLSVFYPFVLLAGLLGKRGLKLTRNVPEKVLLTTFVLLAPLVIIMAWFTFHKGDRLVEWLHPFFMPAPAVLVAYLAKDVVGQLSRPFKVLPIMAVVMLSGYASVMHFNVRNAGQSFIGIKMLSYEAEQFWYEHNEQPLKLVGGDAISQWFTFYIAPHPELTNQWSNETLPNVYNRHITADRIEDQGVLLLGQMGAGCQEGVFSSFTNEWPQFTPEVQREVIFQDSPQDEAKLACLGIIPPGQ</sequence>
<keyword evidence="5 8" id="KW-0812">Transmembrane</keyword>
<feature type="transmembrane region" description="Helical" evidence="8">
    <location>
        <begin position="24"/>
        <end position="43"/>
    </location>
</feature>
<feature type="transmembrane region" description="Helical" evidence="8">
    <location>
        <begin position="252"/>
        <end position="271"/>
    </location>
</feature>
<evidence type="ECO:0000256" key="3">
    <source>
        <dbReference type="ARBA" id="ARBA00022676"/>
    </source>
</evidence>
<keyword evidence="7 8" id="KW-0472">Membrane</keyword>
<dbReference type="InterPro" id="IPR050297">
    <property type="entry name" value="LipidA_mod_glycosyltrf_83"/>
</dbReference>
<dbReference type="RefSeq" id="WP_103880233.1">
    <property type="nucleotide sequence ID" value="NZ_FNVG01000008.1"/>
</dbReference>
<evidence type="ECO:0000256" key="4">
    <source>
        <dbReference type="ARBA" id="ARBA00022679"/>
    </source>
</evidence>
<feature type="transmembrane region" description="Helical" evidence="8">
    <location>
        <begin position="169"/>
        <end position="199"/>
    </location>
</feature>
<evidence type="ECO:0000256" key="6">
    <source>
        <dbReference type="ARBA" id="ARBA00022989"/>
    </source>
</evidence>
<keyword evidence="4 10" id="KW-0808">Transferase</keyword>
<feature type="transmembrane region" description="Helical" evidence="8">
    <location>
        <begin position="92"/>
        <end position="112"/>
    </location>
</feature>
<dbReference type="GO" id="GO:0016763">
    <property type="term" value="F:pentosyltransferase activity"/>
    <property type="evidence" value="ECO:0007669"/>
    <property type="project" value="TreeGrafter"/>
</dbReference>
<dbReference type="GO" id="GO:0009103">
    <property type="term" value="P:lipopolysaccharide biosynthetic process"/>
    <property type="evidence" value="ECO:0007669"/>
    <property type="project" value="UniProtKB-ARBA"/>
</dbReference>
<proteinExistence type="predicted"/>
<evidence type="ECO:0000256" key="1">
    <source>
        <dbReference type="ARBA" id="ARBA00004651"/>
    </source>
</evidence>
<dbReference type="GO" id="GO:0005886">
    <property type="term" value="C:plasma membrane"/>
    <property type="evidence" value="ECO:0007669"/>
    <property type="project" value="UniProtKB-SubCell"/>
</dbReference>
<evidence type="ECO:0000256" key="5">
    <source>
        <dbReference type="ARBA" id="ARBA00022692"/>
    </source>
</evidence>
<evidence type="ECO:0000259" key="9">
    <source>
        <dbReference type="Pfam" id="PF13231"/>
    </source>
</evidence>
<evidence type="ECO:0000313" key="11">
    <source>
        <dbReference type="Proteomes" id="UP000236721"/>
    </source>
</evidence>
<evidence type="ECO:0000256" key="8">
    <source>
        <dbReference type="SAM" id="Phobius"/>
    </source>
</evidence>
<dbReference type="InterPro" id="IPR038731">
    <property type="entry name" value="RgtA/B/C-like"/>
</dbReference>
<protein>
    <submittedName>
        <fullName evidence="10">Dolichyl-phosphate-mannose-protein mannosyltransferase</fullName>
    </submittedName>
</protein>
<dbReference type="PANTHER" id="PTHR33908:SF9">
    <property type="entry name" value="BLL5595 PROTEIN"/>
    <property type="match status" value="1"/>
</dbReference>
<comment type="subcellular location">
    <subcellularLocation>
        <location evidence="1">Cell membrane</location>
        <topology evidence="1">Multi-pass membrane protein</topology>
    </subcellularLocation>
</comment>
<feature type="transmembrane region" description="Helical" evidence="8">
    <location>
        <begin position="312"/>
        <end position="331"/>
    </location>
</feature>
<accession>A0A1H5Y2Z9</accession>
<gene>
    <name evidence="10" type="ORF">SAMN04488244_10899</name>
</gene>
<evidence type="ECO:0000256" key="7">
    <source>
        <dbReference type="ARBA" id="ARBA00023136"/>
    </source>
</evidence>
<keyword evidence="6 8" id="KW-1133">Transmembrane helix</keyword>
<evidence type="ECO:0000313" key="10">
    <source>
        <dbReference type="EMBL" id="SEG18175.1"/>
    </source>
</evidence>
<keyword evidence="11" id="KW-1185">Reference proteome</keyword>
<keyword evidence="2" id="KW-1003">Cell membrane</keyword>
<organism evidence="10 11">
    <name type="scientific">Vibrio hangzhouensis</name>
    <dbReference type="NCBI Taxonomy" id="462991"/>
    <lineage>
        <taxon>Bacteria</taxon>
        <taxon>Pseudomonadati</taxon>
        <taxon>Pseudomonadota</taxon>
        <taxon>Gammaproteobacteria</taxon>
        <taxon>Vibrionales</taxon>
        <taxon>Vibrionaceae</taxon>
        <taxon>Vibrio</taxon>
    </lineage>
</organism>
<feature type="transmembrane region" description="Helical" evidence="8">
    <location>
        <begin position="286"/>
        <end position="306"/>
    </location>
</feature>
<dbReference type="Proteomes" id="UP000236721">
    <property type="component" value="Unassembled WGS sequence"/>
</dbReference>
<name>A0A1H5Y2Z9_9VIBR</name>
<reference evidence="11" key="1">
    <citation type="submission" date="2016-10" db="EMBL/GenBank/DDBJ databases">
        <authorList>
            <person name="Varghese N."/>
            <person name="Submissions S."/>
        </authorList>
    </citation>
    <scope>NUCLEOTIDE SEQUENCE [LARGE SCALE GENOMIC DNA]</scope>
    <source>
        <strain evidence="11">CGMCC 1.7062</strain>
    </source>
</reference>
<feature type="transmembrane region" description="Helical" evidence="8">
    <location>
        <begin position="343"/>
        <end position="363"/>
    </location>
</feature>
<dbReference type="OrthoDB" id="5837519at2"/>
<dbReference type="Pfam" id="PF13231">
    <property type="entry name" value="PMT_2"/>
    <property type="match status" value="1"/>
</dbReference>
<keyword evidence="3 10" id="KW-0328">Glycosyltransferase</keyword>
<dbReference type="AlphaFoldDB" id="A0A1H5Y2Z9"/>
<feature type="transmembrane region" description="Helical" evidence="8">
    <location>
        <begin position="118"/>
        <end position="138"/>
    </location>
</feature>